<dbReference type="InterPro" id="IPR015813">
    <property type="entry name" value="Pyrv/PenolPyrv_kinase-like_dom"/>
</dbReference>
<dbReference type="InterPro" id="IPR040442">
    <property type="entry name" value="Pyrv_kinase-like_dom_sf"/>
</dbReference>
<dbReference type="Gene3D" id="3.20.20.60">
    <property type="entry name" value="Phosphoenolpyruvate-binding domains"/>
    <property type="match status" value="1"/>
</dbReference>
<feature type="active site" description="Tele-phosphohistidine intermediate" evidence="13">
    <location>
        <position position="485"/>
    </location>
</feature>
<dbReference type="GO" id="GO:0046872">
    <property type="term" value="F:metal ion binding"/>
    <property type="evidence" value="ECO:0007669"/>
    <property type="project" value="UniProtKB-UniRule"/>
</dbReference>
<feature type="binding site" evidence="15">
    <location>
        <position position="774"/>
    </location>
    <ligand>
        <name>Mg(2+)</name>
        <dbReference type="ChEBI" id="CHEBI:18420"/>
    </ligand>
</feature>
<feature type="domain" description="PEP-utilising enzyme C-terminal" evidence="18">
    <location>
        <begin position="548"/>
        <end position="899"/>
    </location>
</feature>
<dbReference type="OrthoDB" id="9765468at2"/>
<dbReference type="InterPro" id="IPR010121">
    <property type="entry name" value="Pyruvate_phosphate_dikinase"/>
</dbReference>
<feature type="binding site" evidence="14">
    <location>
        <position position="795"/>
    </location>
    <ligand>
        <name>substrate</name>
    </ligand>
</feature>
<evidence type="ECO:0000256" key="5">
    <source>
        <dbReference type="ARBA" id="ARBA00020138"/>
    </source>
</evidence>
<dbReference type="GO" id="GO:0005524">
    <property type="term" value="F:ATP binding"/>
    <property type="evidence" value="ECO:0007669"/>
    <property type="project" value="UniProtKB-UniRule"/>
</dbReference>
<evidence type="ECO:0000313" key="20">
    <source>
        <dbReference type="Proteomes" id="UP000191055"/>
    </source>
</evidence>
<keyword evidence="7 15" id="KW-0479">Metal-binding</keyword>
<dbReference type="InterPro" id="IPR000121">
    <property type="entry name" value="PEP_util_C"/>
</dbReference>
<evidence type="ECO:0000256" key="3">
    <source>
        <dbReference type="ARBA" id="ARBA00007837"/>
    </source>
</evidence>
<dbReference type="SUPFAM" id="SSF56059">
    <property type="entry name" value="Glutathione synthetase ATP-binding domain-like"/>
    <property type="match status" value="1"/>
</dbReference>
<evidence type="ECO:0000259" key="17">
    <source>
        <dbReference type="Pfam" id="PF01326"/>
    </source>
</evidence>
<feature type="binding site" evidence="14">
    <location>
        <position position="591"/>
    </location>
    <ligand>
        <name>substrate</name>
    </ligand>
</feature>
<keyword evidence="19" id="KW-0670">Pyruvate</keyword>
<feature type="binding site" evidence="14">
    <location>
        <position position="797"/>
    </location>
    <ligand>
        <name>substrate</name>
    </ligand>
</feature>
<evidence type="ECO:0000256" key="15">
    <source>
        <dbReference type="PIRSR" id="PIRSR000853-3"/>
    </source>
</evidence>
<dbReference type="RefSeq" id="WP_079558519.1">
    <property type="nucleotide sequence ID" value="NZ_CP021904.1"/>
</dbReference>
<accession>A0A1T5HSQ8</accession>
<feature type="binding site" evidence="14">
    <location>
        <position position="647"/>
    </location>
    <ligand>
        <name>substrate</name>
    </ligand>
</feature>
<organism evidence="19 20">
    <name type="scientific">Alkalitalea saponilacus</name>
    <dbReference type="NCBI Taxonomy" id="889453"/>
    <lineage>
        <taxon>Bacteria</taxon>
        <taxon>Pseudomonadati</taxon>
        <taxon>Bacteroidota</taxon>
        <taxon>Bacteroidia</taxon>
        <taxon>Marinilabiliales</taxon>
        <taxon>Marinilabiliaceae</taxon>
        <taxon>Alkalitalea</taxon>
    </lineage>
</organism>
<sequence length="903" mass="99859">MSKKRVYTFGNGQAEGKADMKNLLGGKGANLAEMNLIGVPVPPGFTITTDTCTEYNQLGKEKVIALLKEECEAAMAYVEKIMGTKFGDKENPLLMSVRSGARVSMPGMMDTVLNLGLNDEAVIGIAKKSGNERFAWDSYRRFVQMYGDVVMGMKPESKEDIDPFEEIMEEMKHSRGIENDTDFSVDDLKELVTKFKAAVKAKTGQDFPVDPWEQLWGSVCAVFDSWMNPRAKYYRAMNQFSEEWGTAVNVQAMVFGNMGDNSATGVAFTRDSATGENVFNGEYLINAQGEDVVSGVRTPQEITKEGSLRWAKLQGVSEEERFAKFPSLEEAMPVAYKELNETQRKLEEYFKDMQDLEFTIQDGKLWMLQTRSGKRTAAAMVKIAMDMLKEGMIDEKTAILRQDPNKLDELLHPVFDNEAIKGANVIAKGLPASPGAATGQIVFHADEAKKYPVSILVRIETSPEDLEGMDIAKGILTAKGGMTSHAAVVARGMGKCCVSGAGECIIDYKARTLKLKGKTYNDGDWISLNGSTGEVYEGKIATIDAELSGDFGEIMDLSDKFRKIDVRTNAETERECKVALKFGAAGIGLCRTEHMFFEGERIKAMREMILADDEAGRRKALEKLLPIQRKDFYDVFKVMAGLPVTVRLLDPPLHEFVPHEEANQAEMAKEMGISVETVKQKVEDLHEFNPMLGHRGCRLGNTYPEITEMQARAIIEAALDLKKEGISTLPEIMIPLIGNVKELKYQENIVRETIAKVFAERNESIEFLVGTMIEVPRAALTADEVAEVAEFFSFGTNDLTQMALGYSRDDAGKFLPEYIAKGILKHDPFQVLDQEGVGQLVKMGIEKGRSKRNNLKIGICGEHGGEPSSVEFCVKAGMNYVSCSPFRVPIARLAAAQAAVKQA</sequence>
<feature type="binding site" evidence="14">
    <location>
        <position position="798"/>
    </location>
    <ligand>
        <name>substrate</name>
    </ligand>
</feature>
<feature type="binding site" evidence="14">
    <location>
        <position position="774"/>
    </location>
    <ligand>
        <name>substrate</name>
    </ligand>
</feature>
<evidence type="ECO:0000256" key="11">
    <source>
        <dbReference type="ARBA" id="ARBA00022842"/>
    </source>
</evidence>
<evidence type="ECO:0000259" key="18">
    <source>
        <dbReference type="Pfam" id="PF02896"/>
    </source>
</evidence>
<proteinExistence type="inferred from homology"/>
<keyword evidence="6" id="KW-0808">Transferase</keyword>
<dbReference type="EMBL" id="FUYV01000018">
    <property type="protein sequence ID" value="SKC23551.1"/>
    <property type="molecule type" value="Genomic_DNA"/>
</dbReference>
<reference evidence="19 20" key="1">
    <citation type="submission" date="2017-02" db="EMBL/GenBank/DDBJ databases">
        <authorList>
            <person name="Peterson S.W."/>
        </authorList>
    </citation>
    <scope>NUCLEOTIDE SEQUENCE [LARGE SCALE GENOMIC DNA]</scope>
    <source>
        <strain evidence="19 20">DSM 24412</strain>
    </source>
</reference>
<dbReference type="Gene3D" id="1.20.80.30">
    <property type="match status" value="1"/>
</dbReference>
<dbReference type="InterPro" id="IPR013815">
    <property type="entry name" value="ATP_grasp_subdomain_1"/>
</dbReference>
<comment type="cofactor">
    <cofactor evidence="1 12 15">
        <name>Mg(2+)</name>
        <dbReference type="ChEBI" id="CHEBI:18420"/>
    </cofactor>
</comment>
<comment type="catalytic activity">
    <reaction evidence="12">
        <text>pyruvate + phosphate + ATP = phosphoenolpyruvate + AMP + diphosphate + H(+)</text>
        <dbReference type="Rhea" id="RHEA:10756"/>
        <dbReference type="ChEBI" id="CHEBI:15361"/>
        <dbReference type="ChEBI" id="CHEBI:15378"/>
        <dbReference type="ChEBI" id="CHEBI:30616"/>
        <dbReference type="ChEBI" id="CHEBI:33019"/>
        <dbReference type="ChEBI" id="CHEBI:43474"/>
        <dbReference type="ChEBI" id="CHEBI:58702"/>
        <dbReference type="ChEBI" id="CHEBI:456215"/>
        <dbReference type="EC" id="2.7.9.1"/>
    </reaction>
</comment>
<gene>
    <name evidence="19" type="ORF">SAMN03080601_02826</name>
</gene>
<keyword evidence="9 19" id="KW-0418">Kinase</keyword>
<dbReference type="PROSITE" id="PS00742">
    <property type="entry name" value="PEP_ENZYMES_2"/>
    <property type="match status" value="1"/>
</dbReference>
<evidence type="ECO:0000259" key="16">
    <source>
        <dbReference type="Pfam" id="PF00391"/>
    </source>
</evidence>
<dbReference type="PROSITE" id="PS00370">
    <property type="entry name" value="PEP_ENZYMES_PHOS_SITE"/>
    <property type="match status" value="1"/>
</dbReference>
<dbReference type="SUPFAM" id="SSF51621">
    <property type="entry name" value="Phosphoenolpyruvate/pyruvate domain"/>
    <property type="match status" value="1"/>
</dbReference>
<comment type="similarity">
    <text evidence="3 12">Belongs to the PEP-utilizing enzyme family.</text>
</comment>
<dbReference type="Proteomes" id="UP000191055">
    <property type="component" value="Unassembled WGS sequence"/>
</dbReference>
<dbReference type="InterPro" id="IPR018274">
    <property type="entry name" value="PEP_util_AS"/>
</dbReference>
<evidence type="ECO:0000256" key="6">
    <source>
        <dbReference type="ARBA" id="ARBA00022679"/>
    </source>
</evidence>
<evidence type="ECO:0000256" key="13">
    <source>
        <dbReference type="PIRSR" id="PIRSR000853-1"/>
    </source>
</evidence>
<keyword evidence="10" id="KW-0067">ATP-binding</keyword>
<name>A0A1T5HSQ8_9BACT</name>
<dbReference type="GO" id="GO:0016301">
    <property type="term" value="F:kinase activity"/>
    <property type="evidence" value="ECO:0007669"/>
    <property type="project" value="UniProtKB-UniRule"/>
</dbReference>
<evidence type="ECO:0000256" key="2">
    <source>
        <dbReference type="ARBA" id="ARBA00003144"/>
    </source>
</evidence>
<dbReference type="Gene3D" id="1.10.189.10">
    <property type="entry name" value="Pyruvate Phosphate Dikinase, domain 2"/>
    <property type="match status" value="1"/>
</dbReference>
<evidence type="ECO:0000256" key="7">
    <source>
        <dbReference type="ARBA" id="ARBA00022723"/>
    </source>
</evidence>
<dbReference type="PIRSF" id="PIRSF000853">
    <property type="entry name" value="PPDK"/>
    <property type="match status" value="1"/>
</dbReference>
<dbReference type="STRING" id="889453.SAMN03080601_02826"/>
<evidence type="ECO:0000256" key="1">
    <source>
        <dbReference type="ARBA" id="ARBA00001946"/>
    </source>
</evidence>
<dbReference type="NCBIfam" id="TIGR01828">
    <property type="entry name" value="pyru_phos_dikin"/>
    <property type="match status" value="1"/>
</dbReference>
<dbReference type="Gene3D" id="3.30.1490.20">
    <property type="entry name" value="ATP-grasp fold, A domain"/>
    <property type="match status" value="1"/>
</dbReference>
<dbReference type="EC" id="2.7.9.1" evidence="4 12"/>
<feature type="domain" description="PEP-utilising enzyme mobile" evidence="16">
    <location>
        <begin position="454"/>
        <end position="533"/>
    </location>
</feature>
<evidence type="ECO:0000256" key="12">
    <source>
        <dbReference type="PIRNR" id="PIRNR000853"/>
    </source>
</evidence>
<keyword evidence="11 15" id="KW-0460">Magnesium</keyword>
<feature type="active site" description="Proton donor" evidence="13">
    <location>
        <position position="860"/>
    </location>
</feature>
<feature type="binding site" evidence="15">
    <location>
        <position position="798"/>
    </location>
    <ligand>
        <name>Mg(2+)</name>
        <dbReference type="ChEBI" id="CHEBI:18420"/>
    </ligand>
</feature>
<dbReference type="PANTHER" id="PTHR22931">
    <property type="entry name" value="PHOSPHOENOLPYRUVATE DIKINASE-RELATED"/>
    <property type="match status" value="1"/>
</dbReference>
<dbReference type="Pfam" id="PF02896">
    <property type="entry name" value="PEP-utilizers_C"/>
    <property type="match status" value="1"/>
</dbReference>
<dbReference type="SUPFAM" id="SSF52009">
    <property type="entry name" value="Phosphohistidine domain"/>
    <property type="match status" value="1"/>
</dbReference>
<protein>
    <recommendedName>
        <fullName evidence="5 12">Pyruvate, phosphate dikinase</fullName>
        <ecNumber evidence="4 12">2.7.9.1</ecNumber>
    </recommendedName>
</protein>
<dbReference type="Gene3D" id="3.50.30.10">
    <property type="entry name" value="Phosphohistidine domain"/>
    <property type="match status" value="1"/>
</dbReference>
<evidence type="ECO:0000256" key="8">
    <source>
        <dbReference type="ARBA" id="ARBA00022741"/>
    </source>
</evidence>
<dbReference type="KEGG" id="asx:CDL62_03790"/>
<dbReference type="Pfam" id="PF00391">
    <property type="entry name" value="PEP-utilizers"/>
    <property type="match status" value="1"/>
</dbReference>
<evidence type="ECO:0000313" key="19">
    <source>
        <dbReference type="EMBL" id="SKC23551.1"/>
    </source>
</evidence>
<dbReference type="Pfam" id="PF01326">
    <property type="entry name" value="PPDK_N"/>
    <property type="match status" value="1"/>
</dbReference>
<dbReference type="AlphaFoldDB" id="A0A1T5HSQ8"/>
<keyword evidence="20" id="KW-1185">Reference proteome</keyword>
<evidence type="ECO:0000256" key="14">
    <source>
        <dbReference type="PIRSR" id="PIRSR000853-2"/>
    </source>
</evidence>
<dbReference type="InterPro" id="IPR023151">
    <property type="entry name" value="PEP_util_CS"/>
</dbReference>
<feature type="domain" description="Pyruvate phosphate dikinase AMP/ATP-binding" evidence="17">
    <location>
        <begin position="68"/>
        <end position="390"/>
    </location>
</feature>
<evidence type="ECO:0000256" key="4">
    <source>
        <dbReference type="ARBA" id="ARBA00011994"/>
    </source>
</evidence>
<dbReference type="Gene3D" id="3.30.470.20">
    <property type="entry name" value="ATP-grasp fold, B domain"/>
    <property type="match status" value="1"/>
</dbReference>
<feature type="binding site" evidence="14">
    <location>
        <position position="796"/>
    </location>
    <ligand>
        <name>substrate</name>
    </ligand>
</feature>
<evidence type="ECO:0000256" key="9">
    <source>
        <dbReference type="ARBA" id="ARBA00022777"/>
    </source>
</evidence>
<comment type="function">
    <text evidence="2">Catalyzes the reversible phosphorylation of pyruvate and phosphate.</text>
</comment>
<evidence type="ECO:0000256" key="10">
    <source>
        <dbReference type="ARBA" id="ARBA00022840"/>
    </source>
</evidence>
<dbReference type="InterPro" id="IPR036637">
    <property type="entry name" value="Phosphohistidine_dom_sf"/>
</dbReference>
<dbReference type="GO" id="GO:0050242">
    <property type="term" value="F:pyruvate, phosphate dikinase activity"/>
    <property type="evidence" value="ECO:0007669"/>
    <property type="project" value="UniProtKB-UniRule"/>
</dbReference>
<keyword evidence="8" id="KW-0547">Nucleotide-binding</keyword>
<dbReference type="PANTHER" id="PTHR22931:SF9">
    <property type="entry name" value="PYRUVATE, PHOSPHATE DIKINASE 1, CHLOROPLASTIC"/>
    <property type="match status" value="1"/>
</dbReference>
<dbReference type="InterPro" id="IPR008279">
    <property type="entry name" value="PEP-util_enz_mobile_dom"/>
</dbReference>
<dbReference type="InterPro" id="IPR002192">
    <property type="entry name" value="PPDK_AMP/ATP-bd"/>
</dbReference>